<dbReference type="AlphaFoldDB" id="A0A7Y3YRK5"/>
<dbReference type="PROSITE" id="PS51257">
    <property type="entry name" value="PROKAR_LIPOPROTEIN"/>
    <property type="match status" value="1"/>
</dbReference>
<dbReference type="PANTHER" id="PTHR37946:SF1">
    <property type="entry name" value="SLL1969 PROTEIN"/>
    <property type="match status" value="1"/>
</dbReference>
<sequence>MRVVLNIRLFSLLKVIISLRFVLVLLTSSVLFGCSNFRNLSHEIDAIDSITDQYQLVLSQPASDSAVVILQLKDINQSEVDGYDGIINSDRIHLQLSNNIHYLLVFEDKNQDLTLQASEAFSVINLSDYQDNSTIKVSLEVNKNEAPNAFVDRSLSSLLKIELDLVDIGAVVSLEDPPFDRKNAKLGMWQPLTFLLEHNAGLYFLSEYDSNKIPILFVHGINATALDFEPLIEKVDQSKYQIWVFNYPSGLSLALNSKGLNNLMHTVVTQYKIQQLHVVAHSMGGLIVANSIRQCRIGQLCDFVSSMTTISSPFGGVASAKQGIEYSPVVMPAWVDLNPEGKFIADLFSDNDKNHTPHFLAFGYNSGELFNTKSNDGVINLSSQLSRPAQLHASQILGYNENHLSILDNDDLFEDLSEFWIRAEGAH</sequence>
<evidence type="ECO:0000259" key="2">
    <source>
        <dbReference type="Pfam" id="PF00561"/>
    </source>
</evidence>
<dbReference type="Pfam" id="PF00561">
    <property type="entry name" value="Abhydrolase_1"/>
    <property type="match status" value="1"/>
</dbReference>
<comment type="caution">
    <text evidence="3">The sequence shown here is derived from an EMBL/GenBank/DDBJ whole genome shotgun (WGS) entry which is preliminary data.</text>
</comment>
<name>A0A7Y3YRK5_9VIBR</name>
<evidence type="ECO:0000313" key="3">
    <source>
        <dbReference type="EMBL" id="NOH35384.1"/>
    </source>
</evidence>
<accession>A0A7Y3YRK5</accession>
<keyword evidence="1" id="KW-0812">Transmembrane</keyword>
<keyword evidence="1" id="KW-1133">Transmembrane helix</keyword>
<feature type="transmembrane region" description="Helical" evidence="1">
    <location>
        <begin position="12"/>
        <end position="32"/>
    </location>
</feature>
<dbReference type="InterPro" id="IPR000073">
    <property type="entry name" value="AB_hydrolase_1"/>
</dbReference>
<protein>
    <submittedName>
        <fullName evidence="3">Alpha/beta hydrolase</fullName>
    </submittedName>
</protein>
<feature type="domain" description="AB hydrolase-1" evidence="2">
    <location>
        <begin position="214"/>
        <end position="312"/>
    </location>
</feature>
<dbReference type="PANTHER" id="PTHR37946">
    <property type="entry name" value="SLL1969 PROTEIN"/>
    <property type="match status" value="1"/>
</dbReference>
<evidence type="ECO:0000313" key="4">
    <source>
        <dbReference type="Proteomes" id="UP000525336"/>
    </source>
</evidence>
<keyword evidence="1" id="KW-0472">Membrane</keyword>
<dbReference type="Proteomes" id="UP000525336">
    <property type="component" value="Unassembled WGS sequence"/>
</dbReference>
<dbReference type="InterPro" id="IPR029058">
    <property type="entry name" value="AB_hydrolase_fold"/>
</dbReference>
<reference evidence="3 4" key="1">
    <citation type="submission" date="2019-09" db="EMBL/GenBank/DDBJ databases">
        <title>Draft genome sequencing and comparative genomics of hatchery-associated Vibrios.</title>
        <authorList>
            <person name="Kehlet-Delgado H."/>
            <person name="Mueller R.S."/>
        </authorList>
    </citation>
    <scope>NUCLEOTIDE SEQUENCE [LARGE SCALE GENOMIC DNA]</scope>
    <source>
        <strain evidence="3 4">00-90-10</strain>
    </source>
</reference>
<proteinExistence type="predicted"/>
<dbReference type="GO" id="GO:0016787">
    <property type="term" value="F:hydrolase activity"/>
    <property type="evidence" value="ECO:0007669"/>
    <property type="project" value="UniProtKB-KW"/>
</dbReference>
<gene>
    <name evidence="3" type="ORF">F0245_18790</name>
</gene>
<dbReference type="Gene3D" id="3.40.50.1820">
    <property type="entry name" value="alpha/beta hydrolase"/>
    <property type="match status" value="1"/>
</dbReference>
<dbReference type="EMBL" id="VTXW01000022">
    <property type="protein sequence ID" value="NOH35384.1"/>
    <property type="molecule type" value="Genomic_DNA"/>
</dbReference>
<keyword evidence="3" id="KW-0378">Hydrolase</keyword>
<evidence type="ECO:0000256" key="1">
    <source>
        <dbReference type="SAM" id="Phobius"/>
    </source>
</evidence>
<dbReference type="SUPFAM" id="SSF53474">
    <property type="entry name" value="alpha/beta-Hydrolases"/>
    <property type="match status" value="1"/>
</dbReference>
<organism evidence="3 4">
    <name type="scientific">Vibrio chagasii</name>
    <dbReference type="NCBI Taxonomy" id="170679"/>
    <lineage>
        <taxon>Bacteria</taxon>
        <taxon>Pseudomonadati</taxon>
        <taxon>Pseudomonadota</taxon>
        <taxon>Gammaproteobacteria</taxon>
        <taxon>Vibrionales</taxon>
        <taxon>Vibrionaceae</taxon>
        <taxon>Vibrio</taxon>
    </lineage>
</organism>